<dbReference type="EMBL" id="JBHLUN010000007">
    <property type="protein sequence ID" value="MFC0408778.1"/>
    <property type="molecule type" value="Genomic_DNA"/>
</dbReference>
<evidence type="ECO:0000259" key="10">
    <source>
        <dbReference type="Pfam" id="PF13515"/>
    </source>
</evidence>
<feature type="transmembrane region" description="Helical" evidence="8">
    <location>
        <begin position="161"/>
        <end position="181"/>
    </location>
</feature>
<feature type="transmembrane region" description="Helical" evidence="8">
    <location>
        <begin position="545"/>
        <end position="562"/>
    </location>
</feature>
<evidence type="ECO:0000256" key="1">
    <source>
        <dbReference type="ARBA" id="ARBA00004651"/>
    </source>
</evidence>
<evidence type="ECO:0000259" key="9">
    <source>
        <dbReference type="Pfam" id="PF12805"/>
    </source>
</evidence>
<feature type="compositionally biased region" description="Pro residues" evidence="7">
    <location>
        <begin position="364"/>
        <end position="373"/>
    </location>
</feature>
<dbReference type="Pfam" id="PF13515">
    <property type="entry name" value="FUSC_2"/>
    <property type="match status" value="1"/>
</dbReference>
<feature type="transmembrane region" description="Helical" evidence="8">
    <location>
        <begin position="97"/>
        <end position="122"/>
    </location>
</feature>
<dbReference type="Proteomes" id="UP001589865">
    <property type="component" value="Unassembled WGS sequence"/>
</dbReference>
<comment type="caution">
    <text evidence="11">The sequence shown here is derived from an EMBL/GenBank/DDBJ whole genome shotgun (WGS) entry which is preliminary data.</text>
</comment>
<evidence type="ECO:0000256" key="8">
    <source>
        <dbReference type="SAM" id="Phobius"/>
    </source>
</evidence>
<proteinExistence type="inferred from homology"/>
<evidence type="ECO:0000256" key="3">
    <source>
        <dbReference type="ARBA" id="ARBA00022692"/>
    </source>
</evidence>
<feature type="transmembrane region" description="Helical" evidence="8">
    <location>
        <begin position="509"/>
        <end position="533"/>
    </location>
</feature>
<dbReference type="Pfam" id="PF12805">
    <property type="entry name" value="FUSC-like"/>
    <property type="match status" value="1"/>
</dbReference>
<keyword evidence="3 8" id="KW-0812">Transmembrane</keyword>
<keyword evidence="2" id="KW-1003">Cell membrane</keyword>
<feature type="compositionally biased region" description="Low complexity" evidence="7">
    <location>
        <begin position="374"/>
        <end position="390"/>
    </location>
</feature>
<sequence length="751" mass="77587">MKVLQPQPAHPLLRRLDALTRRLDRWSISLSPRAASLSEGVRAAAACALVILLMEVTGQAELSWAAVAALWTCLADPGGPSRARARLLMGYAATSTVFALAGAGAGMLGWAAVIPVVFACTFLGSMGRLYGQAVTQAGLLAAVACVVAADQPFADGWALLRFGLSFVGGALWALVLSLTLWRIHPFRPARRAVGEAFRALAELTADLAALPPMPDAAAGSAWARHARQHRRAVRLAIEAARTALDGALRDRGLVETTGRLLLALEAAERIFARLIVLEDQLEEGASRGAAPASATPVRAMRQLAALLHREARLLTAAEPPGARMEAALAQFEALLGTETSRPGAVPGAASAATPDAATAGSAPGAPPGAPPGTAPGTTPGMIPGTTSGTPPGTPLETPPGTALGLDTLRAVAAELRAMLGAAPLPPSRQPVAVLGWRGALAALRNNLGWGSLVFRHALRSAVLVVVAVLVTRWLHLPQAYWATMAVVLVHQPEIATTWPRAVERAVGSVLGGLLAVLLGWLLPGPTALTLAVFPLAMVTMALRPVSYALFVFFLTPLFVLLVDLSHPGGAQASLAGLRALDNVLGSALALGGALLLWPDRAPHRLRFALADALSANGAYAAAVFGAPGAERDAARRAAGLASTNAETVRERAAREPRRSAAQLEAAASLLTLQRRLAGVSTTAWLQPEAPAPAGFGAWVAAATVAIARALREAQPPATLPPAPGEGALPPSARRTAELLRLMHQAGGRFLA</sequence>
<evidence type="ECO:0000313" key="11">
    <source>
        <dbReference type="EMBL" id="MFC0408778.1"/>
    </source>
</evidence>
<dbReference type="RefSeq" id="WP_377044530.1">
    <property type="nucleotide sequence ID" value="NZ_JBHLUN010000007.1"/>
</dbReference>
<organism evidence="11 12">
    <name type="scientific">Roseomonas elaeocarpi</name>
    <dbReference type="NCBI Taxonomy" id="907779"/>
    <lineage>
        <taxon>Bacteria</taxon>
        <taxon>Pseudomonadati</taxon>
        <taxon>Pseudomonadota</taxon>
        <taxon>Alphaproteobacteria</taxon>
        <taxon>Acetobacterales</taxon>
        <taxon>Roseomonadaceae</taxon>
        <taxon>Roseomonas</taxon>
    </lineage>
</organism>
<accession>A0ABV6JW38</accession>
<dbReference type="PANTHER" id="PTHR30509">
    <property type="entry name" value="P-HYDROXYBENZOIC ACID EFFLUX PUMP SUBUNIT-RELATED"/>
    <property type="match status" value="1"/>
</dbReference>
<evidence type="ECO:0000256" key="5">
    <source>
        <dbReference type="ARBA" id="ARBA00023136"/>
    </source>
</evidence>
<feature type="domain" description="Integral membrane bound transporter" evidence="10">
    <location>
        <begin position="466"/>
        <end position="590"/>
    </location>
</feature>
<feature type="transmembrane region" description="Helical" evidence="8">
    <location>
        <begin position="574"/>
        <end position="597"/>
    </location>
</feature>
<dbReference type="InterPro" id="IPR032692">
    <property type="entry name" value="YccS_N"/>
</dbReference>
<dbReference type="InterPro" id="IPR049453">
    <property type="entry name" value="Memb_transporter_dom"/>
</dbReference>
<evidence type="ECO:0000256" key="7">
    <source>
        <dbReference type="SAM" id="MobiDB-lite"/>
    </source>
</evidence>
<gene>
    <name evidence="11" type="ORF">ACFFGY_10990</name>
</gene>
<evidence type="ECO:0000256" key="2">
    <source>
        <dbReference type="ARBA" id="ARBA00022475"/>
    </source>
</evidence>
<comment type="subcellular location">
    <subcellularLocation>
        <location evidence="1">Cell membrane</location>
        <topology evidence="1">Multi-pass membrane protein</topology>
    </subcellularLocation>
</comment>
<feature type="domain" description="Integral membrane protein YccS N-terminal" evidence="9">
    <location>
        <begin position="90"/>
        <end position="262"/>
    </location>
</feature>
<comment type="similarity">
    <text evidence="6">Belongs to the YccS/YhfK family.</text>
</comment>
<keyword evidence="12" id="KW-1185">Reference proteome</keyword>
<keyword evidence="5 8" id="KW-0472">Membrane</keyword>
<protein>
    <submittedName>
        <fullName evidence="11">FUSC family protein</fullName>
    </submittedName>
</protein>
<evidence type="ECO:0000256" key="6">
    <source>
        <dbReference type="ARBA" id="ARBA00043993"/>
    </source>
</evidence>
<dbReference type="PANTHER" id="PTHR30509:SF9">
    <property type="entry name" value="MULTIDRUG RESISTANCE PROTEIN MDTO"/>
    <property type="match status" value="1"/>
</dbReference>
<feature type="transmembrane region" description="Helical" evidence="8">
    <location>
        <begin position="457"/>
        <end position="474"/>
    </location>
</feature>
<name>A0ABV6JW38_9PROT</name>
<evidence type="ECO:0000256" key="4">
    <source>
        <dbReference type="ARBA" id="ARBA00022989"/>
    </source>
</evidence>
<keyword evidence="4 8" id="KW-1133">Transmembrane helix</keyword>
<feature type="compositionally biased region" description="Low complexity" evidence="7">
    <location>
        <begin position="342"/>
        <end position="363"/>
    </location>
</feature>
<reference evidence="11 12" key="1">
    <citation type="submission" date="2024-09" db="EMBL/GenBank/DDBJ databases">
        <authorList>
            <person name="Sun Q."/>
            <person name="Mori K."/>
        </authorList>
    </citation>
    <scope>NUCLEOTIDE SEQUENCE [LARGE SCALE GENOMIC DNA]</scope>
    <source>
        <strain evidence="11 12">TBRC 5777</strain>
    </source>
</reference>
<evidence type="ECO:0000313" key="12">
    <source>
        <dbReference type="Proteomes" id="UP001589865"/>
    </source>
</evidence>
<feature type="region of interest" description="Disordered" evidence="7">
    <location>
        <begin position="339"/>
        <end position="402"/>
    </location>
</feature>